<dbReference type="InterPro" id="IPR005151">
    <property type="entry name" value="Tail-specific_protease"/>
</dbReference>
<evidence type="ECO:0000313" key="5">
    <source>
        <dbReference type="Proteomes" id="UP001387215"/>
    </source>
</evidence>
<dbReference type="Pfam" id="PF03572">
    <property type="entry name" value="Peptidase_S41"/>
    <property type="match status" value="1"/>
</dbReference>
<dbReference type="RefSeq" id="WP_336130973.1">
    <property type="nucleotide sequence ID" value="NZ_JBANDL010000002.1"/>
</dbReference>
<feature type="region of interest" description="Disordered" evidence="1">
    <location>
        <begin position="418"/>
        <end position="442"/>
    </location>
</feature>
<keyword evidence="5" id="KW-1185">Reference proteome</keyword>
<dbReference type="Proteomes" id="UP001387215">
    <property type="component" value="Unassembled WGS sequence"/>
</dbReference>
<evidence type="ECO:0000256" key="2">
    <source>
        <dbReference type="SAM" id="SignalP"/>
    </source>
</evidence>
<organism evidence="4 5">
    <name type="scientific">Lysobacter firmicutimachus</name>
    <dbReference type="NCBI Taxonomy" id="1792846"/>
    <lineage>
        <taxon>Bacteria</taxon>
        <taxon>Pseudomonadati</taxon>
        <taxon>Pseudomonadota</taxon>
        <taxon>Gammaproteobacteria</taxon>
        <taxon>Lysobacterales</taxon>
        <taxon>Lysobacteraceae</taxon>
        <taxon>Lysobacter</taxon>
    </lineage>
</organism>
<dbReference type="PANTHER" id="PTHR11261">
    <property type="entry name" value="INTERPHOTORECEPTOR RETINOID-BINDING PROTEIN"/>
    <property type="match status" value="1"/>
</dbReference>
<proteinExistence type="predicted"/>
<sequence>MRNTPAFAGLALALLSYAFPGLARESPRSHVEDVARAIEQNYFDEARARRIAADLRGAAAKGEFDTLTEKRELASALTVKLQPFDRHFRVGWTDAPRAQATADSPVMSPTQPQAKHRRGNYGVRRAEVLPGNVGYIDLRGFAPFEFGVAGQPERQAIEAALQLLAGTDALIIDLRDNGGGAPQMVGYLSSAFVRKDADIFNTFHGRDRTMSEAPLDWYPQPRLDTPLFVLTSARTASAAEAFAYTLQSAKRATVVGEASMGAANPGGDVDAGRGFSVFVSFATPINPITKTNWEGRGVTPDVVAEPAAALVTARRLALEAALGKGLPPESAIDTRWALDALRAEAGASPPVPADDYAGTYGMMTVGTAQDRLVLQQGRRPVRTLLPLGNDSFAVLENPSQRVVFQRNANGRVEALEVRHSDGDVQRHRRGHSLQSAGTTSKR</sequence>
<comment type="caution">
    <text evidence="4">The sequence shown here is derived from an EMBL/GenBank/DDBJ whole genome shotgun (WGS) entry which is preliminary data.</text>
</comment>
<dbReference type="SMART" id="SM00245">
    <property type="entry name" value="TSPc"/>
    <property type="match status" value="1"/>
</dbReference>
<dbReference type="InterPro" id="IPR029045">
    <property type="entry name" value="ClpP/crotonase-like_dom_sf"/>
</dbReference>
<reference evidence="4 5" key="1">
    <citation type="submission" date="2024-02" db="EMBL/GenBank/DDBJ databases">
        <title>Lysobacter Genome Sequencing and Mining.</title>
        <authorList>
            <person name="Bierman J."/>
            <person name="Walker M.C."/>
        </authorList>
    </citation>
    <scope>NUCLEOTIDE SEQUENCE [LARGE SCALE GENOMIC DNA]</scope>
    <source>
        <strain evidence="4 5">PB6250</strain>
    </source>
</reference>
<name>A0ABU8CY66_9GAMM</name>
<gene>
    <name evidence="4" type="ORF">V2J18_03405</name>
</gene>
<dbReference type="PANTHER" id="PTHR11261:SF3">
    <property type="entry name" value="RETINOL-BINDING PROTEIN 3"/>
    <property type="match status" value="1"/>
</dbReference>
<dbReference type="Gene3D" id="3.90.226.10">
    <property type="entry name" value="2-enoyl-CoA Hydratase, Chain A, domain 1"/>
    <property type="match status" value="1"/>
</dbReference>
<evidence type="ECO:0000259" key="3">
    <source>
        <dbReference type="SMART" id="SM00245"/>
    </source>
</evidence>
<feature type="domain" description="Tail specific protease" evidence="3">
    <location>
        <begin position="108"/>
        <end position="305"/>
    </location>
</feature>
<keyword evidence="2" id="KW-0732">Signal</keyword>
<accession>A0ABU8CY66</accession>
<feature type="signal peptide" evidence="2">
    <location>
        <begin position="1"/>
        <end position="23"/>
    </location>
</feature>
<feature type="region of interest" description="Disordered" evidence="1">
    <location>
        <begin position="99"/>
        <end position="118"/>
    </location>
</feature>
<dbReference type="SUPFAM" id="SSF52096">
    <property type="entry name" value="ClpP/crotonase"/>
    <property type="match status" value="1"/>
</dbReference>
<evidence type="ECO:0000256" key="1">
    <source>
        <dbReference type="SAM" id="MobiDB-lite"/>
    </source>
</evidence>
<evidence type="ECO:0000313" key="4">
    <source>
        <dbReference type="EMBL" id="MEI2453720.1"/>
    </source>
</evidence>
<protein>
    <submittedName>
        <fullName evidence="4">S41 family peptidase</fullName>
    </submittedName>
</protein>
<dbReference type="Gene3D" id="3.30.750.44">
    <property type="match status" value="1"/>
</dbReference>
<feature type="chain" id="PRO_5046198216" evidence="2">
    <location>
        <begin position="24"/>
        <end position="442"/>
    </location>
</feature>
<dbReference type="EMBL" id="JBANDL010000002">
    <property type="protein sequence ID" value="MEI2453720.1"/>
    <property type="molecule type" value="Genomic_DNA"/>
</dbReference>
<dbReference type="CDD" id="cd07563">
    <property type="entry name" value="Peptidase_S41_IRBP"/>
    <property type="match status" value="1"/>
</dbReference>
<feature type="compositionally biased region" description="Polar residues" evidence="1">
    <location>
        <begin position="432"/>
        <end position="442"/>
    </location>
</feature>